<dbReference type="EMBL" id="MCGI01000001">
    <property type="protein sequence ID" value="ODM13614.1"/>
    <property type="molecule type" value="Genomic_DNA"/>
</dbReference>
<dbReference type="AlphaFoldDB" id="A0A1E3AY84"/>
<evidence type="ECO:0000313" key="2">
    <source>
        <dbReference type="Proteomes" id="UP000095003"/>
    </source>
</evidence>
<protein>
    <submittedName>
        <fullName evidence="1">Uncharacterized protein</fullName>
    </submittedName>
</protein>
<organism evidence="1 2">
    <name type="scientific">Eisenbergiella tayi</name>
    <dbReference type="NCBI Taxonomy" id="1432052"/>
    <lineage>
        <taxon>Bacteria</taxon>
        <taxon>Bacillati</taxon>
        <taxon>Bacillota</taxon>
        <taxon>Clostridia</taxon>
        <taxon>Lachnospirales</taxon>
        <taxon>Lachnospiraceae</taxon>
        <taxon>Eisenbergiella</taxon>
    </lineage>
</organism>
<name>A0A1E3AY84_9FIRM</name>
<proteinExistence type="predicted"/>
<comment type="caution">
    <text evidence="1">The sequence shown here is derived from an EMBL/GenBank/DDBJ whole genome shotgun (WGS) entry which is preliminary data.</text>
</comment>
<reference evidence="1 2" key="1">
    <citation type="submission" date="2016-07" db="EMBL/GenBank/DDBJ databases">
        <title>Characterization of isolates of Eisenbergiella tayi derived from blood cultures, using whole genome sequencing.</title>
        <authorList>
            <person name="Burdz T."/>
            <person name="Wiebe D."/>
            <person name="Huynh C."/>
            <person name="Bernard K."/>
        </authorList>
    </citation>
    <scope>NUCLEOTIDE SEQUENCE [LARGE SCALE GENOMIC DNA]</scope>
    <source>
        <strain evidence="1 2">NML 120489</strain>
    </source>
</reference>
<evidence type="ECO:0000313" key="1">
    <source>
        <dbReference type="EMBL" id="ODM13614.1"/>
    </source>
</evidence>
<gene>
    <name evidence="1" type="ORF">BEH84_01330</name>
</gene>
<dbReference type="Proteomes" id="UP000095003">
    <property type="component" value="Unassembled WGS sequence"/>
</dbReference>
<accession>A0A1E3AY84</accession>
<sequence length="39" mass="4328">MYEKPDCVTVNSSELDVFVFCPIGYVGCGTIYCPKKFSS</sequence>